<sequence>MTKQPFLSTDMTIAAFIYRVMILTSTIITKNIIYILRDDFCTHYAISFSSLA</sequence>
<accession>A0A212IT84</accession>
<dbReference type="EMBL" id="FLUM01000001">
    <property type="protein sequence ID" value="SBV90426.1"/>
    <property type="molecule type" value="Genomic_DNA"/>
</dbReference>
<keyword evidence="1" id="KW-0812">Transmembrane</keyword>
<gene>
    <name evidence="2" type="ORF">KL86DYS1_10057</name>
</gene>
<proteinExistence type="predicted"/>
<reference evidence="2" key="1">
    <citation type="submission" date="2016-04" db="EMBL/GenBank/DDBJ databases">
        <authorList>
            <person name="Evans L.H."/>
            <person name="Alamgir A."/>
            <person name="Owens N."/>
            <person name="Weber N.D."/>
            <person name="Virtaneva K."/>
            <person name="Barbian K."/>
            <person name="Babar A."/>
            <person name="Rosenke K."/>
        </authorList>
    </citation>
    <scope>NUCLEOTIDE SEQUENCE</scope>
    <source>
        <strain evidence="2">86-1</strain>
    </source>
</reference>
<organism evidence="2">
    <name type="scientific">uncultured Dysgonomonas sp</name>
    <dbReference type="NCBI Taxonomy" id="206096"/>
    <lineage>
        <taxon>Bacteria</taxon>
        <taxon>Pseudomonadati</taxon>
        <taxon>Bacteroidota</taxon>
        <taxon>Bacteroidia</taxon>
        <taxon>Bacteroidales</taxon>
        <taxon>Dysgonomonadaceae</taxon>
        <taxon>Dysgonomonas</taxon>
        <taxon>environmental samples</taxon>
    </lineage>
</organism>
<protein>
    <submittedName>
        <fullName evidence="2">Uncharacterized protein</fullName>
    </submittedName>
</protein>
<name>A0A212IT84_9BACT</name>
<evidence type="ECO:0000313" key="2">
    <source>
        <dbReference type="EMBL" id="SBV90426.1"/>
    </source>
</evidence>
<evidence type="ECO:0000256" key="1">
    <source>
        <dbReference type="SAM" id="Phobius"/>
    </source>
</evidence>
<keyword evidence="1" id="KW-1133">Transmembrane helix</keyword>
<feature type="transmembrane region" description="Helical" evidence="1">
    <location>
        <begin position="6"/>
        <end position="28"/>
    </location>
</feature>
<keyword evidence="1" id="KW-0472">Membrane</keyword>
<dbReference type="AlphaFoldDB" id="A0A212IT84"/>